<comment type="caution">
    <text evidence="2">The sequence shown here is derived from an EMBL/GenBank/DDBJ whole genome shotgun (WGS) entry which is preliminary data.</text>
</comment>
<keyword evidence="1" id="KW-1133">Transmembrane helix</keyword>
<dbReference type="Proteomes" id="UP000675163">
    <property type="component" value="Unassembled WGS sequence"/>
</dbReference>
<sequence>MQSPVPRPHAAPAISRGERVVRGTAIASAASLTAAASHALAGGQVTWLSVLATTLLALPLSTALAGRKFALWRLALAVGAAQFVYHWSFAGLGSFPLEGAGTTPASLHAAHLAQLQGFVPDLPANATATTAGLAMLLGHTVAAAVTIALLHSGDRALRAIARLVRRVVPFSRAVTVTALRVSRVPAPAFAWCRPRPALFSVISHRGPPRAA</sequence>
<evidence type="ECO:0000313" key="3">
    <source>
        <dbReference type="Proteomes" id="UP000675163"/>
    </source>
</evidence>
<proteinExistence type="predicted"/>
<feature type="transmembrane region" description="Helical" evidence="1">
    <location>
        <begin position="71"/>
        <end position="89"/>
    </location>
</feature>
<gene>
    <name evidence="2" type="ORF">JOF28_002816</name>
</gene>
<name>A0A940T583_9MICO</name>
<keyword evidence="1" id="KW-0472">Membrane</keyword>
<keyword evidence="1" id="KW-0812">Transmembrane</keyword>
<accession>A0A940T583</accession>
<feature type="transmembrane region" description="Helical" evidence="1">
    <location>
        <begin position="47"/>
        <end position="64"/>
    </location>
</feature>
<evidence type="ECO:0000256" key="1">
    <source>
        <dbReference type="SAM" id="Phobius"/>
    </source>
</evidence>
<evidence type="ECO:0000313" key="2">
    <source>
        <dbReference type="EMBL" id="MBP1327584.1"/>
    </source>
</evidence>
<feature type="transmembrane region" description="Helical" evidence="1">
    <location>
        <begin position="128"/>
        <end position="150"/>
    </location>
</feature>
<dbReference type="EMBL" id="JAFIDA010000001">
    <property type="protein sequence ID" value="MBP1327584.1"/>
    <property type="molecule type" value="Genomic_DNA"/>
</dbReference>
<organism evidence="2 3">
    <name type="scientific">Leucobacter exalbidus</name>
    <dbReference type="NCBI Taxonomy" id="662960"/>
    <lineage>
        <taxon>Bacteria</taxon>
        <taxon>Bacillati</taxon>
        <taxon>Actinomycetota</taxon>
        <taxon>Actinomycetes</taxon>
        <taxon>Micrococcales</taxon>
        <taxon>Microbacteriaceae</taxon>
        <taxon>Leucobacter</taxon>
    </lineage>
</organism>
<keyword evidence="3" id="KW-1185">Reference proteome</keyword>
<protein>
    <submittedName>
        <fullName evidence="2">Uncharacterized protein</fullName>
    </submittedName>
</protein>
<dbReference type="AlphaFoldDB" id="A0A940T583"/>
<reference evidence="2" key="1">
    <citation type="submission" date="2021-02" db="EMBL/GenBank/DDBJ databases">
        <title>Sequencing the genomes of 1000 actinobacteria strains.</title>
        <authorList>
            <person name="Klenk H.-P."/>
        </authorList>
    </citation>
    <scope>NUCLEOTIDE SEQUENCE</scope>
    <source>
        <strain evidence="2">DSM 22850</strain>
    </source>
</reference>
<dbReference type="RefSeq" id="WP_209706533.1">
    <property type="nucleotide sequence ID" value="NZ_JAFIDA010000001.1"/>
</dbReference>